<accession>A0A1G8CSV8</accession>
<dbReference type="RefSeq" id="WP_093089562.1">
    <property type="nucleotide sequence ID" value="NZ_FNBE01000023.1"/>
</dbReference>
<gene>
    <name evidence="2" type="ORF">SAMN05216377_12340</name>
</gene>
<keyword evidence="1" id="KW-1133">Transmembrane helix</keyword>
<feature type="transmembrane region" description="Helical" evidence="1">
    <location>
        <begin position="26"/>
        <end position="50"/>
    </location>
</feature>
<reference evidence="2 3" key="1">
    <citation type="submission" date="2016-10" db="EMBL/GenBank/DDBJ databases">
        <authorList>
            <person name="de Groot N.N."/>
        </authorList>
    </citation>
    <scope>NUCLEOTIDE SEQUENCE [LARGE SCALE GENOMIC DNA]</scope>
    <source>
        <strain evidence="2 3">CGMCC 4.3143</strain>
    </source>
</reference>
<dbReference type="STRING" id="366584.SAMN05216377_12340"/>
<keyword evidence="3" id="KW-1185">Reference proteome</keyword>
<feature type="transmembrane region" description="Helical" evidence="1">
    <location>
        <begin position="136"/>
        <end position="154"/>
    </location>
</feature>
<sequence length="252" mass="26673">MTLTPLTPPHPDRQPHRVHESRLSTVGTWVLVVAAMGADLAALYSVLQILFRSNDVVVAVGAVGLLAASVLAAHHVGVAAAQLRARDPRASRMLRNWTVAGWLAIGLAAAAVRVVAPGSASGFGTSADAGPHARDVLVALLFLAVHMACGLAVMHHARTHHNPLVAALRRARQERRAAAAAESRAGATAVRARAVLAQHRAEHQREVRRCEIARAGVLADLAELRHTSRVLLSIGLQDAPTTDGLTRRLPLD</sequence>
<dbReference type="Proteomes" id="UP000198967">
    <property type="component" value="Unassembled WGS sequence"/>
</dbReference>
<keyword evidence="1" id="KW-0472">Membrane</keyword>
<dbReference type="AlphaFoldDB" id="A0A1G8CSV8"/>
<proteinExistence type="predicted"/>
<keyword evidence="1" id="KW-0812">Transmembrane</keyword>
<feature type="transmembrane region" description="Helical" evidence="1">
    <location>
        <begin position="56"/>
        <end position="76"/>
    </location>
</feature>
<evidence type="ECO:0000313" key="3">
    <source>
        <dbReference type="Proteomes" id="UP000198967"/>
    </source>
</evidence>
<evidence type="ECO:0000256" key="1">
    <source>
        <dbReference type="SAM" id="Phobius"/>
    </source>
</evidence>
<organism evidence="2 3">
    <name type="scientific">Pseudonocardia oroxyli</name>
    <dbReference type="NCBI Taxonomy" id="366584"/>
    <lineage>
        <taxon>Bacteria</taxon>
        <taxon>Bacillati</taxon>
        <taxon>Actinomycetota</taxon>
        <taxon>Actinomycetes</taxon>
        <taxon>Pseudonocardiales</taxon>
        <taxon>Pseudonocardiaceae</taxon>
        <taxon>Pseudonocardia</taxon>
    </lineage>
</organism>
<evidence type="ECO:0000313" key="2">
    <source>
        <dbReference type="EMBL" id="SDH48259.1"/>
    </source>
</evidence>
<name>A0A1G8CSV8_PSEOR</name>
<protein>
    <submittedName>
        <fullName evidence="2">Uncharacterized protein</fullName>
    </submittedName>
</protein>
<feature type="transmembrane region" description="Helical" evidence="1">
    <location>
        <begin position="97"/>
        <end position="116"/>
    </location>
</feature>
<dbReference type="EMBL" id="FNBE01000023">
    <property type="protein sequence ID" value="SDH48259.1"/>
    <property type="molecule type" value="Genomic_DNA"/>
</dbReference>